<dbReference type="InterPro" id="IPR015943">
    <property type="entry name" value="WD40/YVTN_repeat-like_dom_sf"/>
</dbReference>
<dbReference type="EMBL" id="CP037423">
    <property type="protein sequence ID" value="QDV46611.1"/>
    <property type="molecule type" value="Genomic_DNA"/>
</dbReference>
<evidence type="ECO:0000256" key="2">
    <source>
        <dbReference type="SAM" id="SignalP"/>
    </source>
</evidence>
<evidence type="ECO:0000256" key="1">
    <source>
        <dbReference type="SAM" id="MobiDB-lite"/>
    </source>
</evidence>
<dbReference type="AlphaFoldDB" id="A0A518I0H5"/>
<feature type="region of interest" description="Disordered" evidence="1">
    <location>
        <begin position="31"/>
        <end position="58"/>
    </location>
</feature>
<feature type="signal peptide" evidence="2">
    <location>
        <begin position="1"/>
        <end position="29"/>
    </location>
</feature>
<accession>A0A518I0H5</accession>
<dbReference type="Pfam" id="PF13449">
    <property type="entry name" value="Phytase-like"/>
    <property type="match status" value="1"/>
</dbReference>
<dbReference type="PANTHER" id="PTHR46928:SF1">
    <property type="entry name" value="MESENCHYME-SPECIFIC CELL SURFACE GLYCOPROTEIN"/>
    <property type="match status" value="1"/>
</dbReference>
<name>A0A518I0H5_9BACT</name>
<dbReference type="PANTHER" id="PTHR46928">
    <property type="entry name" value="MESENCHYME-SPECIFIC CELL SURFACE GLYCOPROTEIN"/>
    <property type="match status" value="1"/>
</dbReference>
<organism evidence="4 5">
    <name type="scientific">Stieleria neptunia</name>
    <dbReference type="NCBI Taxonomy" id="2527979"/>
    <lineage>
        <taxon>Bacteria</taxon>
        <taxon>Pseudomonadati</taxon>
        <taxon>Planctomycetota</taxon>
        <taxon>Planctomycetia</taxon>
        <taxon>Pirellulales</taxon>
        <taxon>Pirellulaceae</taxon>
        <taxon>Stieleria</taxon>
    </lineage>
</organism>
<protein>
    <recommendedName>
        <fullName evidence="3">Phytase-like domain-containing protein</fullName>
    </recommendedName>
</protein>
<dbReference type="KEGG" id="snep:Enr13x_65200"/>
<keyword evidence="2" id="KW-0732">Signal</keyword>
<gene>
    <name evidence="4" type="ORF">Enr13x_65200</name>
</gene>
<dbReference type="InterPro" id="IPR011041">
    <property type="entry name" value="Quinoprot_gluc/sorb_DH_b-prop"/>
</dbReference>
<proteinExistence type="predicted"/>
<dbReference type="RefSeq" id="WP_197455475.1">
    <property type="nucleotide sequence ID" value="NZ_CP037423.1"/>
</dbReference>
<sequence precursor="true">MKTDSLVFSLRSSRSAVAGLMLTAGLAAAGAGQVAADDDERRDSSRRGRSTPHHHQPERFFQRVATFPVFLNTDVESETVAEIVTSTPNGKTLVYTDSQTENIGFVDIADPADPIADGIVAVGGEPTSVAVTKRYALAAVNTSVDYVNPSGLLQVIDVRTRTIVATLDLGGQPDAVSVSPDGKYAAIAIENERDEDLGDGRPPQAPPGFVVIVDLKGPPRKWTTRTVDLVGIPDQFPDDPEPEFVDINRKNQAVVTLQENNHIVIIDLKRGRIVDDFSAGTVDHLDQIDTLENDLIEPNASLSDVPREPDGVVWIDDDVFATADEGDLDGGSRGFTLFLENGVDLYNAGNTIEHMVTRLGHYPESRSENKGNEPENVEFGRYSGRDLLFVGSERSSVVLVYDLRGGLKQVLPTGVAPEGLHAIPQRGLFVAAAEDDSRGDKFRSSISIYRLGKDAPTYPTIVSENRNDGSPIPWGALSALAADPTDASQLFTAHDSYYTNSRLFRVDLSQTLPTITDEIVLTLDGSPVDLDLEGLAVREGGGFWVASEGAGTVGDPGNPFATPNLLLKVAADGTILDTITLPLETTSKQVRFGLEGVTTTGSAIDGDELVYVAFQREWAGDPDDRVRIGQYDPATDSWAFFYYPIDLPTSPLGGWVGLSEIVSLDDETFAVVERDNQAGSDARIKRIYQFSIRGLQPLPEADAPAFPVVHKRLVRDLIPDLLAPGGAIIEKVEGLTVLPTGNALIVTDNDGVEDSNGETQLINLGPIFTD</sequence>
<keyword evidence="5" id="KW-1185">Reference proteome</keyword>
<feature type="domain" description="Phytase-like" evidence="3">
    <location>
        <begin position="472"/>
        <end position="750"/>
    </location>
</feature>
<dbReference type="SUPFAM" id="SSF50969">
    <property type="entry name" value="YVTN repeat-like/Quinoprotein amine dehydrogenase"/>
    <property type="match status" value="1"/>
</dbReference>
<dbReference type="Gene3D" id="2.130.10.10">
    <property type="entry name" value="YVTN repeat-like/Quinoprotein amine dehydrogenase"/>
    <property type="match status" value="1"/>
</dbReference>
<dbReference type="SUPFAM" id="SSF50952">
    <property type="entry name" value="Soluble quinoprotein glucose dehydrogenase"/>
    <property type="match status" value="1"/>
</dbReference>
<dbReference type="InterPro" id="IPR052956">
    <property type="entry name" value="Mesenchyme-surface_protein"/>
</dbReference>
<dbReference type="InterPro" id="IPR027372">
    <property type="entry name" value="Phytase-like_dom"/>
</dbReference>
<evidence type="ECO:0000313" key="5">
    <source>
        <dbReference type="Proteomes" id="UP000319004"/>
    </source>
</evidence>
<reference evidence="4 5" key="1">
    <citation type="submission" date="2019-03" db="EMBL/GenBank/DDBJ databases">
        <title>Deep-cultivation of Planctomycetes and their phenomic and genomic characterization uncovers novel biology.</title>
        <authorList>
            <person name="Wiegand S."/>
            <person name="Jogler M."/>
            <person name="Boedeker C."/>
            <person name="Pinto D."/>
            <person name="Vollmers J."/>
            <person name="Rivas-Marin E."/>
            <person name="Kohn T."/>
            <person name="Peeters S.H."/>
            <person name="Heuer A."/>
            <person name="Rast P."/>
            <person name="Oberbeckmann S."/>
            <person name="Bunk B."/>
            <person name="Jeske O."/>
            <person name="Meyerdierks A."/>
            <person name="Storesund J.E."/>
            <person name="Kallscheuer N."/>
            <person name="Luecker S."/>
            <person name="Lage O.M."/>
            <person name="Pohl T."/>
            <person name="Merkel B.J."/>
            <person name="Hornburger P."/>
            <person name="Mueller R.-W."/>
            <person name="Bruemmer F."/>
            <person name="Labrenz M."/>
            <person name="Spormann A.M."/>
            <person name="Op den Camp H."/>
            <person name="Overmann J."/>
            <person name="Amann R."/>
            <person name="Jetten M.S.M."/>
            <person name="Mascher T."/>
            <person name="Medema M.H."/>
            <person name="Devos D.P."/>
            <person name="Kaster A.-K."/>
            <person name="Ovreas L."/>
            <person name="Rohde M."/>
            <person name="Galperin M.Y."/>
            <person name="Jogler C."/>
        </authorList>
    </citation>
    <scope>NUCLEOTIDE SEQUENCE [LARGE SCALE GENOMIC DNA]</scope>
    <source>
        <strain evidence="4 5">Enr13</strain>
    </source>
</reference>
<dbReference type="InterPro" id="IPR011044">
    <property type="entry name" value="Quino_amine_DH_bsu"/>
</dbReference>
<evidence type="ECO:0000259" key="3">
    <source>
        <dbReference type="Pfam" id="PF13449"/>
    </source>
</evidence>
<evidence type="ECO:0000313" key="4">
    <source>
        <dbReference type="EMBL" id="QDV46611.1"/>
    </source>
</evidence>
<feature type="chain" id="PRO_5021953137" description="Phytase-like domain-containing protein" evidence="2">
    <location>
        <begin position="30"/>
        <end position="770"/>
    </location>
</feature>
<dbReference type="Proteomes" id="UP000319004">
    <property type="component" value="Chromosome"/>
</dbReference>